<dbReference type="OrthoDB" id="8180612at2"/>
<organism evidence="1 2">
    <name type="scientific">Bradyrhizobium macuxiense</name>
    <dbReference type="NCBI Taxonomy" id="1755647"/>
    <lineage>
        <taxon>Bacteria</taxon>
        <taxon>Pseudomonadati</taxon>
        <taxon>Pseudomonadota</taxon>
        <taxon>Alphaproteobacteria</taxon>
        <taxon>Hyphomicrobiales</taxon>
        <taxon>Nitrobacteraceae</taxon>
        <taxon>Bradyrhizobium</taxon>
    </lineage>
</organism>
<accession>A0A560MCR8</accession>
<proteinExistence type="predicted"/>
<protein>
    <submittedName>
        <fullName evidence="1">Uncharacterized protein</fullName>
    </submittedName>
</protein>
<comment type="caution">
    <text evidence="1">The sequence shown here is derived from an EMBL/GenBank/DDBJ whole genome shotgun (WGS) entry which is preliminary data.</text>
</comment>
<evidence type="ECO:0000313" key="1">
    <source>
        <dbReference type="EMBL" id="TWC05393.1"/>
    </source>
</evidence>
<dbReference type="RefSeq" id="WP_146985707.1">
    <property type="nucleotide sequence ID" value="NZ_VITY01000003.1"/>
</dbReference>
<reference evidence="1 2" key="1">
    <citation type="submission" date="2019-06" db="EMBL/GenBank/DDBJ databases">
        <title>Genomic Encyclopedia of Type Strains, Phase IV (KMG-V): Genome sequencing to study the core and pangenomes of soil and plant-associated prokaryotes.</title>
        <authorList>
            <person name="Whitman W."/>
        </authorList>
    </citation>
    <scope>NUCLEOTIDE SEQUENCE [LARGE SCALE GENOMIC DNA]</scope>
    <source>
        <strain evidence="1 2">BR 10355</strain>
    </source>
</reference>
<dbReference type="Proteomes" id="UP000321304">
    <property type="component" value="Unassembled WGS sequence"/>
</dbReference>
<dbReference type="EMBL" id="VITY01000003">
    <property type="protein sequence ID" value="TWC05393.1"/>
    <property type="molecule type" value="Genomic_DNA"/>
</dbReference>
<sequence length="431" mass="46025">MFVAVFSIFAAGRKDPLVDMVERVHAGFLAAGLGEPTVRFRLSDPPLSAEIAAVQAIAGTKRVSSIARVLKRWPELERFARTTGSVGPGRAEVRAMSNVTETGTVEAVDFAILREIAAGVPKSFPCHAIDLHFSVPAFSDGPPLPATPDLQTLRGLMRAGVDIGAGHPTSPGISVHDKWWVNGRQRSLAALRIVEADPQAKKLPEPPADVAALLAACGKVRKTVQVPMVATPTAAEPAAAPHPGGLRQPVDDAIRTVVREHRAGMGELLETLPHDLPHQVENVAATALGESPGAGPKKPDLVRAFAPLGYDCRGESGSFRLQRRTPGNLTVRLQVDVGSWGSSVTAFMQVIGMVNGHAFKATLPLHASRRAVRGDVRGVELPSQFPIGDAERWRQITDNLATLVATLDRSFVPEIEAISGPSPEWFRPEQT</sequence>
<name>A0A560MCR8_9BRAD</name>
<keyword evidence="2" id="KW-1185">Reference proteome</keyword>
<gene>
    <name evidence="1" type="ORF">FBZ93_103410</name>
</gene>
<dbReference type="AlphaFoldDB" id="A0A560MCR8"/>
<evidence type="ECO:0000313" key="2">
    <source>
        <dbReference type="Proteomes" id="UP000321304"/>
    </source>
</evidence>